<dbReference type="RefSeq" id="WP_079410233.1">
    <property type="nucleotide sequence ID" value="NZ_MZGW01000001.1"/>
</dbReference>
<comment type="caution">
    <text evidence="1">The sequence shown here is derived from an EMBL/GenBank/DDBJ whole genome shotgun (WGS) entry which is preliminary data.</text>
</comment>
<dbReference type="Proteomes" id="UP000190140">
    <property type="component" value="Unassembled WGS sequence"/>
</dbReference>
<evidence type="ECO:0000313" key="2">
    <source>
        <dbReference type="Proteomes" id="UP000190140"/>
    </source>
</evidence>
<dbReference type="AlphaFoldDB" id="A0A1V4IAD4"/>
<name>A0A1V4IAD4_9FIRM</name>
<dbReference type="STRING" id="29349.CLOTH_01550"/>
<keyword evidence="2" id="KW-1185">Reference proteome</keyword>
<dbReference type="Pfam" id="PF21835">
    <property type="entry name" value="YIEGIA_cap"/>
    <property type="match status" value="1"/>
</dbReference>
<proteinExistence type="predicted"/>
<sequence>MNVGIKHYVLAIITTDKSISSATIPVFHVESKEDLQSKSLAISKCMMGMVHDVGNDTLIIVKH</sequence>
<organism evidence="1 2">
    <name type="scientific">Alkalithermobacter paradoxus</name>
    <dbReference type="NCBI Taxonomy" id="29349"/>
    <lineage>
        <taxon>Bacteria</taxon>
        <taxon>Bacillati</taxon>
        <taxon>Bacillota</taxon>
        <taxon>Clostridia</taxon>
        <taxon>Peptostreptococcales</taxon>
        <taxon>Tepidibacteraceae</taxon>
        <taxon>Alkalithermobacter</taxon>
    </lineage>
</organism>
<reference evidence="1 2" key="1">
    <citation type="submission" date="2017-03" db="EMBL/GenBank/DDBJ databases">
        <title>Genome sequence of Clostridium thermoalcaliphilum DSM 7309.</title>
        <authorList>
            <person name="Poehlein A."/>
            <person name="Daniel R."/>
        </authorList>
    </citation>
    <scope>NUCLEOTIDE SEQUENCE [LARGE SCALE GENOMIC DNA]</scope>
    <source>
        <strain evidence="1 2">DSM 7309</strain>
    </source>
</reference>
<evidence type="ECO:0000313" key="1">
    <source>
        <dbReference type="EMBL" id="OPJ56873.1"/>
    </source>
</evidence>
<gene>
    <name evidence="1" type="ORF">CLOTH_01550</name>
</gene>
<accession>A0A1V4IAD4</accession>
<dbReference type="EMBL" id="MZGW01000001">
    <property type="protein sequence ID" value="OPJ56873.1"/>
    <property type="molecule type" value="Genomic_DNA"/>
</dbReference>
<dbReference type="InterPro" id="IPR054055">
    <property type="entry name" value="YpzH"/>
</dbReference>
<protein>
    <submittedName>
        <fullName evidence="1">Uncharacterized protein</fullName>
    </submittedName>
</protein>
<dbReference type="OrthoDB" id="1955035at2"/>